<dbReference type="InterPro" id="IPR004574">
    <property type="entry name" value="Alkb"/>
</dbReference>
<keyword evidence="3 33" id="KW-0479">Metal-binding</keyword>
<evidence type="ECO:0000256" key="33">
    <source>
        <dbReference type="PIRSR" id="PIRSR604574-2"/>
    </source>
</evidence>
<feature type="binding site" evidence="33">
    <location>
        <position position="231"/>
    </location>
    <ligand>
        <name>Fe cation</name>
        <dbReference type="ChEBI" id="CHEBI:24875"/>
        <note>catalytic</note>
    </ligand>
</feature>
<reference evidence="36" key="3">
    <citation type="submission" date="2020-05" db="EMBL/GenBank/DDBJ databases">
        <title>Electrophorus electricus (electric eel) genome, fEleEle1, primary haplotype.</title>
        <authorList>
            <person name="Myers G."/>
            <person name="Meyer A."/>
            <person name="Fedrigo O."/>
            <person name="Formenti G."/>
            <person name="Rhie A."/>
            <person name="Tracey A."/>
            <person name="Sims Y."/>
            <person name="Jarvis E.D."/>
        </authorList>
    </citation>
    <scope>NUCLEOTIDE SEQUENCE [LARGE SCALE GENOMIC DNA]</scope>
</reference>
<evidence type="ECO:0000256" key="34">
    <source>
        <dbReference type="SAM" id="MobiDB-lite"/>
    </source>
</evidence>
<dbReference type="Ensembl" id="ENSEEET00000047654.2">
    <property type="protein sequence ID" value="ENSEEEP00000047133.2"/>
    <property type="gene ID" value="ENSEEEG00000022184.2"/>
</dbReference>
<evidence type="ECO:0000256" key="6">
    <source>
        <dbReference type="ARBA" id="ARBA00022845"/>
    </source>
</evidence>
<organism evidence="36 37">
    <name type="scientific">Electrophorus electricus</name>
    <name type="common">Electric eel</name>
    <name type="synonym">Gymnotus electricus</name>
    <dbReference type="NCBI Taxonomy" id="8005"/>
    <lineage>
        <taxon>Eukaryota</taxon>
        <taxon>Metazoa</taxon>
        <taxon>Chordata</taxon>
        <taxon>Craniata</taxon>
        <taxon>Vertebrata</taxon>
        <taxon>Euteleostomi</taxon>
        <taxon>Actinopterygii</taxon>
        <taxon>Neopterygii</taxon>
        <taxon>Teleostei</taxon>
        <taxon>Ostariophysi</taxon>
        <taxon>Gymnotiformes</taxon>
        <taxon>Gymnotoidei</taxon>
        <taxon>Gymnotidae</taxon>
        <taxon>Electrophorus</taxon>
    </lineage>
</organism>
<evidence type="ECO:0000256" key="32">
    <source>
        <dbReference type="ARBA" id="ARBA00081604"/>
    </source>
</evidence>
<reference evidence="36" key="4">
    <citation type="submission" date="2025-08" db="UniProtKB">
        <authorList>
            <consortium name="Ensembl"/>
        </authorList>
    </citation>
    <scope>IDENTIFICATION</scope>
</reference>
<dbReference type="InterPro" id="IPR027450">
    <property type="entry name" value="AlkB-like"/>
</dbReference>
<dbReference type="Proteomes" id="UP000314983">
    <property type="component" value="Chromosome 13"/>
</dbReference>
<dbReference type="OMA" id="YKRRDPP"/>
<dbReference type="InterPro" id="IPR037151">
    <property type="entry name" value="AlkB-like_sf"/>
</dbReference>
<comment type="subunit">
    <text evidence="22">Monomer. Interacts with DNAJB6.</text>
</comment>
<evidence type="ECO:0000256" key="15">
    <source>
        <dbReference type="ARBA" id="ARBA00023268"/>
    </source>
</evidence>
<reference evidence="37" key="2">
    <citation type="journal article" date="2017" name="Sci. Adv.">
        <title>A tail of two voltages: Proteomic comparison of the three electric organs of the electric eel.</title>
        <authorList>
            <person name="Traeger L.L."/>
            <person name="Sabat G."/>
            <person name="Barrett-Wilt G.A."/>
            <person name="Wells G.B."/>
            <person name="Sussman M.R."/>
        </authorList>
    </citation>
    <scope>NUCLEOTIDE SEQUENCE [LARGE SCALE GENOMIC DNA]</scope>
</reference>
<comment type="catalytic activity">
    <reaction evidence="19">
        <text>N(1)-methyladenosine(58) in tRNA + 2-oxoglutarate + O2 = adenosine(58) in tRNA + formaldehyde + succinate + CO2</text>
        <dbReference type="Rhea" id="RHEA:79019"/>
        <dbReference type="Rhea" id="RHEA-COMP:10365"/>
        <dbReference type="Rhea" id="RHEA-COMP:10366"/>
        <dbReference type="ChEBI" id="CHEBI:15379"/>
        <dbReference type="ChEBI" id="CHEBI:16526"/>
        <dbReference type="ChEBI" id="CHEBI:16810"/>
        <dbReference type="ChEBI" id="CHEBI:16842"/>
        <dbReference type="ChEBI" id="CHEBI:30031"/>
        <dbReference type="ChEBI" id="CHEBI:74411"/>
        <dbReference type="ChEBI" id="CHEBI:74491"/>
    </reaction>
</comment>
<dbReference type="GO" id="GO:0005737">
    <property type="term" value="C:cytoplasm"/>
    <property type="evidence" value="ECO:0007669"/>
    <property type="project" value="TreeGrafter"/>
</dbReference>
<evidence type="ECO:0000256" key="12">
    <source>
        <dbReference type="ARBA" id="ARBA00023204"/>
    </source>
</evidence>
<feature type="binding site" evidence="33">
    <location>
        <position position="233"/>
    </location>
    <ligand>
        <name>Fe cation</name>
        <dbReference type="ChEBI" id="CHEBI:24875"/>
        <note>catalytic</note>
    </ligand>
</feature>
<comment type="catalytic activity">
    <reaction evidence="17">
        <text>a methylated nucleobase within DNA + 2-oxoglutarate + O2 = a nucleobase within DNA + formaldehyde + succinate + CO2</text>
        <dbReference type="Rhea" id="RHEA:30299"/>
        <dbReference type="Rhea" id="RHEA-COMP:12192"/>
        <dbReference type="Rhea" id="RHEA-COMP:12193"/>
        <dbReference type="ChEBI" id="CHEBI:15379"/>
        <dbReference type="ChEBI" id="CHEBI:16526"/>
        <dbReference type="ChEBI" id="CHEBI:16810"/>
        <dbReference type="ChEBI" id="CHEBI:16842"/>
        <dbReference type="ChEBI" id="CHEBI:30031"/>
        <dbReference type="ChEBI" id="CHEBI:32875"/>
        <dbReference type="ChEBI" id="CHEBI:64428"/>
        <dbReference type="EC" id="1.14.11.33"/>
    </reaction>
</comment>
<comment type="catalytic activity">
    <reaction evidence="16">
        <text>an N(1)-methyladenosine in tRNA + 2-oxoglutarate + O2 = an adenosine in tRNA + formaldehyde + succinate + CO2</text>
        <dbReference type="Rhea" id="RHEA:54576"/>
        <dbReference type="Rhea" id="RHEA-COMP:10242"/>
        <dbReference type="Rhea" id="RHEA-COMP:12312"/>
        <dbReference type="ChEBI" id="CHEBI:15379"/>
        <dbReference type="ChEBI" id="CHEBI:16526"/>
        <dbReference type="ChEBI" id="CHEBI:16810"/>
        <dbReference type="ChEBI" id="CHEBI:16842"/>
        <dbReference type="ChEBI" id="CHEBI:30031"/>
        <dbReference type="ChEBI" id="CHEBI:74411"/>
        <dbReference type="ChEBI" id="CHEBI:74491"/>
    </reaction>
</comment>
<keyword evidence="14" id="KW-0539">Nucleus</keyword>
<protein>
    <recommendedName>
        <fullName evidence="25">Nucleic acid dioxygenase ALKBH1</fullName>
        <ecNumber evidence="24">1.14.11.33</ecNumber>
        <ecNumber evidence="23">1.14.11.51</ecNumber>
        <ecNumber evidence="2">4.2.99.18</ecNumber>
    </recommendedName>
    <alternativeName>
        <fullName evidence="28">Alkylated DNA repair protein alkB homolog 1</fullName>
    </alternativeName>
    <alternativeName>
        <fullName evidence="30">Alpha-ketoglutarate-dependent dioxygenase ABH1</fullName>
    </alternativeName>
    <alternativeName>
        <fullName evidence="26">DNA 6mA demethylase</fullName>
    </alternativeName>
    <alternativeName>
        <fullName evidence="27">DNA N6-methyl adenine demethylase ALKBH1</fullName>
    </alternativeName>
    <alternativeName>
        <fullName evidence="32">DNA lyase ABH1</fullName>
    </alternativeName>
    <alternativeName>
        <fullName evidence="29">DNA oxidative demethylase ALKBH1</fullName>
    </alternativeName>
    <alternativeName>
        <fullName evidence="31">mRNA N(3)-methylcytidine demethylase</fullName>
    </alternativeName>
</protein>
<comment type="catalytic activity">
    <reaction evidence="20">
        <text>an N(3)-methylcytidine in mRNA + 2-oxoglutarate + O2 = a cytidine in mRNA + formaldehyde + succinate + CO2</text>
        <dbReference type="Rhea" id="RHEA:60920"/>
        <dbReference type="Rhea" id="RHEA-COMP:15145"/>
        <dbReference type="Rhea" id="RHEA-COMP:15713"/>
        <dbReference type="ChEBI" id="CHEBI:15379"/>
        <dbReference type="ChEBI" id="CHEBI:16526"/>
        <dbReference type="ChEBI" id="CHEBI:16810"/>
        <dbReference type="ChEBI" id="CHEBI:16842"/>
        <dbReference type="ChEBI" id="CHEBI:30031"/>
        <dbReference type="ChEBI" id="CHEBI:74894"/>
        <dbReference type="ChEBI" id="CHEBI:82748"/>
    </reaction>
    <physiologicalReaction direction="left-to-right" evidence="20">
        <dbReference type="Rhea" id="RHEA:60921"/>
    </physiologicalReaction>
</comment>
<proteinExistence type="predicted"/>
<dbReference type="EC" id="1.14.11.33" evidence="24"/>
<comment type="subcellular location">
    <subcellularLocation>
        <location evidence="1">Nucleus</location>
    </subcellularLocation>
</comment>
<evidence type="ECO:0000256" key="2">
    <source>
        <dbReference type="ARBA" id="ARBA00012720"/>
    </source>
</evidence>
<keyword evidence="10" id="KW-0805">Transcription regulation</keyword>
<keyword evidence="7" id="KW-0223">Dioxygenase</keyword>
<name>A0A4W4HAT3_ELEEL</name>
<evidence type="ECO:0000256" key="7">
    <source>
        <dbReference type="ARBA" id="ARBA00022964"/>
    </source>
</evidence>
<keyword evidence="6" id="KW-0810">Translation regulation</keyword>
<evidence type="ECO:0000256" key="1">
    <source>
        <dbReference type="ARBA" id="ARBA00004123"/>
    </source>
</evidence>
<evidence type="ECO:0000256" key="20">
    <source>
        <dbReference type="ARBA" id="ARBA00052237"/>
    </source>
</evidence>
<evidence type="ECO:0000256" key="4">
    <source>
        <dbReference type="ARBA" id="ARBA00022763"/>
    </source>
</evidence>
<evidence type="ECO:0000256" key="22">
    <source>
        <dbReference type="ARBA" id="ARBA00063554"/>
    </source>
</evidence>
<evidence type="ECO:0000256" key="13">
    <source>
        <dbReference type="ARBA" id="ARBA00023239"/>
    </source>
</evidence>
<evidence type="ECO:0000313" key="36">
    <source>
        <dbReference type="Ensembl" id="ENSEEEP00000047133.2"/>
    </source>
</evidence>
<feature type="domain" description="Alpha-ketoglutarate-dependent dioxygenase AlkB-like" evidence="35">
    <location>
        <begin position="101"/>
        <end position="344"/>
    </location>
</feature>
<evidence type="ECO:0000256" key="14">
    <source>
        <dbReference type="ARBA" id="ARBA00023242"/>
    </source>
</evidence>
<dbReference type="GO" id="GO:0005634">
    <property type="term" value="C:nucleus"/>
    <property type="evidence" value="ECO:0007669"/>
    <property type="project" value="UniProtKB-SubCell"/>
</dbReference>
<evidence type="ECO:0000256" key="26">
    <source>
        <dbReference type="ARBA" id="ARBA00076476"/>
    </source>
</evidence>
<evidence type="ECO:0000256" key="31">
    <source>
        <dbReference type="ARBA" id="ARBA00080514"/>
    </source>
</evidence>
<dbReference type="RefSeq" id="XP_026869758.2">
    <property type="nucleotide sequence ID" value="XM_027013957.2"/>
</dbReference>
<dbReference type="GO" id="GO:0140078">
    <property type="term" value="F:class I DNA-(apurinic or apyrimidinic site) endonuclease activity"/>
    <property type="evidence" value="ECO:0007669"/>
    <property type="project" value="UniProtKB-EC"/>
</dbReference>
<sequence>MYVHVVSRQSKVERSIMVAKMAASIAERGEDAFRKVFKFYKRRKPPPDFSEVIDFSKKSANELVFAAELDHDSLGEEAAYRAGLRPVKDWRAFGLQGYPGFMFISNPFLPGSQQYWVKQCLKTYPQKPNVCNLDMHMPPTETVDIWGKSIDSFQKKGTRDPKTLLEKLRWVTLGYHYNWDTKTYSAEQRSPFPADLHALSRSITAVCGFPGFAAEAGILNYYRSDSSLGIHVDEAELDHTWPLLSFSFGQTAVFLLGGTKRQDPPTAMFTRSGDVMVMSGPSRLLYHAVPCLVSAPTAQPLPLCLGPPPADRAPADGLVQAVTEGDWEVCSRYLLTSRVNMTIRQVLGPGQTFEAAHSGAAGHAKFRRGYDDERSAEATPNSKKSRSGAGHQLH</sequence>
<dbReference type="GeneTree" id="ENSGT00390000004599"/>
<keyword evidence="15" id="KW-0511">Multifunctional enzyme</keyword>
<dbReference type="FunFam" id="2.60.120.590:FF:000006">
    <property type="entry name" value="AlkB homolog 1, histone H2A dioxygenase"/>
    <property type="match status" value="1"/>
</dbReference>
<evidence type="ECO:0000256" key="30">
    <source>
        <dbReference type="ARBA" id="ARBA00080338"/>
    </source>
</evidence>
<keyword evidence="13" id="KW-0456">Lyase</keyword>
<evidence type="ECO:0000256" key="8">
    <source>
        <dbReference type="ARBA" id="ARBA00023002"/>
    </source>
</evidence>
<dbReference type="AlphaFoldDB" id="A0A4W4HAT3"/>
<keyword evidence="12" id="KW-0234">DNA repair</keyword>
<evidence type="ECO:0000259" key="35">
    <source>
        <dbReference type="Pfam" id="PF13532"/>
    </source>
</evidence>
<evidence type="ECO:0000256" key="3">
    <source>
        <dbReference type="ARBA" id="ARBA00022723"/>
    </source>
</evidence>
<dbReference type="EC" id="1.14.11.51" evidence="23"/>
<evidence type="ECO:0000256" key="25">
    <source>
        <dbReference type="ARBA" id="ARBA00071276"/>
    </source>
</evidence>
<comment type="catalytic activity">
    <reaction evidence="18">
        <text>5-methylcytidine(34) in mitochondrial tRNA(Met) + 2 2-oxoglutarate + 2 O2 = 5-formylcytidine(34) in mitochondrial tRNA(Met) + 2 succinate + 2 CO2 + H2O</text>
        <dbReference type="Rhea" id="RHEA:54144"/>
        <dbReference type="Rhea" id="RHEA-COMP:13808"/>
        <dbReference type="Rhea" id="RHEA-COMP:13809"/>
        <dbReference type="ChEBI" id="CHEBI:15377"/>
        <dbReference type="ChEBI" id="CHEBI:15379"/>
        <dbReference type="ChEBI" id="CHEBI:16526"/>
        <dbReference type="ChEBI" id="CHEBI:16810"/>
        <dbReference type="ChEBI" id="CHEBI:30031"/>
        <dbReference type="ChEBI" id="CHEBI:74483"/>
        <dbReference type="ChEBI" id="CHEBI:138075"/>
    </reaction>
</comment>
<dbReference type="GeneID" id="113579784"/>
<dbReference type="GO" id="GO:0035515">
    <property type="term" value="F:oxidative RNA demethylase activity"/>
    <property type="evidence" value="ECO:0007669"/>
    <property type="project" value="TreeGrafter"/>
</dbReference>
<dbReference type="GO" id="GO:0006281">
    <property type="term" value="P:DNA repair"/>
    <property type="evidence" value="ECO:0007669"/>
    <property type="project" value="UniProtKB-KW"/>
</dbReference>
<evidence type="ECO:0000256" key="24">
    <source>
        <dbReference type="ARBA" id="ARBA00066725"/>
    </source>
</evidence>
<keyword evidence="5" id="KW-0692">RNA repair</keyword>
<evidence type="ECO:0000256" key="19">
    <source>
        <dbReference type="ARBA" id="ARBA00052138"/>
    </source>
</evidence>
<evidence type="ECO:0000256" key="27">
    <source>
        <dbReference type="ARBA" id="ARBA00076973"/>
    </source>
</evidence>
<dbReference type="GO" id="GO:0035516">
    <property type="term" value="F:broad specificity oxidative DNA demethylase activity"/>
    <property type="evidence" value="ECO:0007669"/>
    <property type="project" value="UniProtKB-EC"/>
</dbReference>
<evidence type="ECO:0000256" key="23">
    <source>
        <dbReference type="ARBA" id="ARBA00066586"/>
    </source>
</evidence>
<dbReference type="PANTHER" id="PTHR16557:SF2">
    <property type="entry name" value="NUCLEIC ACID DIOXYGENASE ALKBH1"/>
    <property type="match status" value="1"/>
</dbReference>
<dbReference type="PANTHER" id="PTHR16557">
    <property type="entry name" value="ALKYLATED DNA REPAIR PROTEIN ALKB-RELATED"/>
    <property type="match status" value="1"/>
</dbReference>
<dbReference type="GO" id="GO:0141131">
    <property type="term" value="F:DNA N6-methyladenine demethylase activity"/>
    <property type="evidence" value="ECO:0007669"/>
    <property type="project" value="UniProtKB-EC"/>
</dbReference>
<evidence type="ECO:0000256" key="28">
    <source>
        <dbReference type="ARBA" id="ARBA00077991"/>
    </source>
</evidence>
<reference evidence="36" key="5">
    <citation type="submission" date="2025-09" db="UniProtKB">
        <authorList>
            <consortium name="Ensembl"/>
        </authorList>
    </citation>
    <scope>IDENTIFICATION</scope>
</reference>
<dbReference type="EC" id="4.2.99.18" evidence="2"/>
<gene>
    <name evidence="36" type="primary">ALKBH1</name>
</gene>
<evidence type="ECO:0000256" key="18">
    <source>
        <dbReference type="ARBA" id="ARBA00050564"/>
    </source>
</evidence>
<evidence type="ECO:0000256" key="17">
    <source>
        <dbReference type="ARBA" id="ARBA00050106"/>
    </source>
</evidence>
<dbReference type="GO" id="GO:0042245">
    <property type="term" value="P:RNA repair"/>
    <property type="evidence" value="ECO:0007669"/>
    <property type="project" value="UniProtKB-KW"/>
</dbReference>
<feature type="region of interest" description="Disordered" evidence="34">
    <location>
        <begin position="364"/>
        <end position="394"/>
    </location>
</feature>
<dbReference type="GO" id="GO:1990983">
    <property type="term" value="P:regulation of translational initiation by tRNA modification"/>
    <property type="evidence" value="ECO:0007669"/>
    <property type="project" value="UniProtKB-ARBA"/>
</dbReference>
<evidence type="ECO:0000256" key="29">
    <source>
        <dbReference type="ARBA" id="ARBA00079723"/>
    </source>
</evidence>
<dbReference type="STRING" id="8005.ENSEEEP00000047133"/>
<keyword evidence="11" id="KW-0804">Transcription</keyword>
<dbReference type="Gene3D" id="2.60.120.590">
    <property type="entry name" value="Alpha-ketoglutarate-dependent dioxygenase AlkB-like"/>
    <property type="match status" value="1"/>
</dbReference>
<dbReference type="GO" id="GO:0141137">
    <property type="term" value="P:positive regulation of gene expression, epigenetic"/>
    <property type="evidence" value="ECO:0007669"/>
    <property type="project" value="UniProtKB-ARBA"/>
</dbReference>
<evidence type="ECO:0000256" key="21">
    <source>
        <dbReference type="ARBA" id="ARBA00052866"/>
    </source>
</evidence>
<dbReference type="SUPFAM" id="SSF51197">
    <property type="entry name" value="Clavaminate synthase-like"/>
    <property type="match status" value="1"/>
</dbReference>
<keyword evidence="9 33" id="KW-0408">Iron</keyword>
<keyword evidence="8" id="KW-0560">Oxidoreductase</keyword>
<evidence type="ECO:0000256" key="11">
    <source>
        <dbReference type="ARBA" id="ARBA00023163"/>
    </source>
</evidence>
<keyword evidence="37" id="KW-1185">Reference proteome</keyword>
<feature type="binding site" evidence="33">
    <location>
        <position position="287"/>
    </location>
    <ligand>
        <name>Fe cation</name>
        <dbReference type="ChEBI" id="CHEBI:24875"/>
        <note>catalytic</note>
    </ligand>
</feature>
<dbReference type="GO" id="GO:0035513">
    <property type="term" value="P:oxidative RNA demethylation"/>
    <property type="evidence" value="ECO:0007669"/>
    <property type="project" value="TreeGrafter"/>
</dbReference>
<evidence type="ECO:0000256" key="10">
    <source>
        <dbReference type="ARBA" id="ARBA00023015"/>
    </source>
</evidence>
<comment type="catalytic activity">
    <reaction evidence="21">
        <text>an N(6)-methyl-2'-deoxyadenosine in DNA + 2-oxoglutarate + O2 = a 2'-deoxyadenosine in DNA + formaldehyde + succinate + CO2</text>
        <dbReference type="Rhea" id="RHEA:49524"/>
        <dbReference type="Rhea" id="RHEA-COMP:12418"/>
        <dbReference type="Rhea" id="RHEA-COMP:12419"/>
        <dbReference type="ChEBI" id="CHEBI:15379"/>
        <dbReference type="ChEBI" id="CHEBI:16526"/>
        <dbReference type="ChEBI" id="CHEBI:16810"/>
        <dbReference type="ChEBI" id="CHEBI:16842"/>
        <dbReference type="ChEBI" id="CHEBI:30031"/>
        <dbReference type="ChEBI" id="CHEBI:90615"/>
        <dbReference type="ChEBI" id="CHEBI:90616"/>
        <dbReference type="EC" id="1.14.11.51"/>
    </reaction>
</comment>
<reference evidence="37" key="1">
    <citation type="journal article" date="2014" name="Science">
        <title>Nonhuman genetics. Genomic basis for the convergent evolution of electric organs.</title>
        <authorList>
            <person name="Gallant J.R."/>
            <person name="Traeger L.L."/>
            <person name="Volkening J.D."/>
            <person name="Moffett H."/>
            <person name="Chen P.H."/>
            <person name="Novina C.D."/>
            <person name="Phillips G.N.Jr."/>
            <person name="Anand R."/>
            <person name="Wells G.B."/>
            <person name="Pinch M."/>
            <person name="Guth R."/>
            <person name="Unguez G.A."/>
            <person name="Albert J.S."/>
            <person name="Zakon H.H."/>
            <person name="Samanta M.P."/>
            <person name="Sussman M.R."/>
        </authorList>
    </citation>
    <scope>NUCLEOTIDE SEQUENCE [LARGE SCALE GENOMIC DNA]</scope>
</reference>
<dbReference type="GO" id="GO:0008198">
    <property type="term" value="F:ferrous iron binding"/>
    <property type="evidence" value="ECO:0007669"/>
    <property type="project" value="TreeGrafter"/>
</dbReference>
<comment type="cofactor">
    <cofactor evidence="33">
        <name>Fe(2+)</name>
        <dbReference type="ChEBI" id="CHEBI:29033"/>
    </cofactor>
    <text evidence="33">Binds 1 Fe(2+) ion per subunit.</text>
</comment>
<keyword evidence="4" id="KW-0227">DNA damage</keyword>
<accession>A0A4W4HAT3</accession>
<dbReference type="Pfam" id="PF13532">
    <property type="entry name" value="2OG-FeII_Oxy_2"/>
    <property type="match status" value="1"/>
</dbReference>
<evidence type="ECO:0000256" key="5">
    <source>
        <dbReference type="ARBA" id="ARBA00022800"/>
    </source>
</evidence>
<evidence type="ECO:0000256" key="16">
    <source>
        <dbReference type="ARBA" id="ARBA00047457"/>
    </source>
</evidence>
<evidence type="ECO:0000256" key="9">
    <source>
        <dbReference type="ARBA" id="ARBA00023004"/>
    </source>
</evidence>
<evidence type="ECO:0000313" key="37">
    <source>
        <dbReference type="Proteomes" id="UP000314983"/>
    </source>
</evidence>